<dbReference type="RefSeq" id="XP_030763868.1">
    <property type="nucleotide sequence ID" value="XM_030908008.1"/>
</dbReference>
<dbReference type="RefSeq" id="XP_030763869.1">
    <property type="nucleotide sequence ID" value="XM_030908009.1"/>
</dbReference>
<dbReference type="GO" id="GO:0001965">
    <property type="term" value="F:G-protein alpha-subunit binding"/>
    <property type="evidence" value="ECO:0007669"/>
    <property type="project" value="TreeGrafter"/>
</dbReference>
<dbReference type="GO" id="GO:0007186">
    <property type="term" value="P:G protein-coupled receptor signaling pathway"/>
    <property type="evidence" value="ECO:0007669"/>
    <property type="project" value="TreeGrafter"/>
</dbReference>
<feature type="region of interest" description="Disordered" evidence="6">
    <location>
        <begin position="464"/>
        <end position="483"/>
    </location>
</feature>
<dbReference type="CTD" id="60626"/>
<dbReference type="KEGG" id="soy:115888322"/>
<name>A0A6J2YL40_SITOR</name>
<organism evidence="7 9">
    <name type="scientific">Sitophilus oryzae</name>
    <name type="common">Rice weevil</name>
    <name type="synonym">Curculio oryzae</name>
    <dbReference type="NCBI Taxonomy" id="7048"/>
    <lineage>
        <taxon>Eukaryota</taxon>
        <taxon>Metazoa</taxon>
        <taxon>Ecdysozoa</taxon>
        <taxon>Arthropoda</taxon>
        <taxon>Hexapoda</taxon>
        <taxon>Insecta</taxon>
        <taxon>Pterygota</taxon>
        <taxon>Neoptera</taxon>
        <taxon>Endopterygota</taxon>
        <taxon>Coleoptera</taxon>
        <taxon>Polyphaga</taxon>
        <taxon>Cucujiformia</taxon>
        <taxon>Curculionidae</taxon>
        <taxon>Dryophthorinae</taxon>
        <taxon>Sitophilus</taxon>
    </lineage>
</organism>
<reference evidence="8 9" key="1">
    <citation type="submission" date="2025-04" db="UniProtKB">
        <authorList>
            <consortium name="RefSeq"/>
        </authorList>
    </citation>
    <scope>IDENTIFICATION</scope>
    <source>
        <tissue evidence="8 9">Gonads</tissue>
    </source>
</reference>
<evidence type="ECO:0000313" key="7">
    <source>
        <dbReference type="Proteomes" id="UP000504635"/>
    </source>
</evidence>
<evidence type="ECO:0000256" key="2">
    <source>
        <dbReference type="ARBA" id="ARBA00009049"/>
    </source>
</evidence>
<protein>
    <submittedName>
        <fullName evidence="8 9">Synembryn-A</fullName>
    </submittedName>
</protein>
<dbReference type="InterPro" id="IPR016024">
    <property type="entry name" value="ARM-type_fold"/>
</dbReference>
<dbReference type="PRINTS" id="PR01802">
    <property type="entry name" value="SYNEMBRYN"/>
</dbReference>
<gene>
    <name evidence="8 9" type="primary">LOC115888322</name>
</gene>
<keyword evidence="7" id="KW-1185">Reference proteome</keyword>
<dbReference type="GeneID" id="115888322"/>
<dbReference type="AlphaFoldDB" id="A0A6J2YL40"/>
<keyword evidence="5" id="KW-0143">Chaperone</keyword>
<dbReference type="Proteomes" id="UP000504635">
    <property type="component" value="Unplaced"/>
</dbReference>
<evidence type="ECO:0000256" key="3">
    <source>
        <dbReference type="ARBA" id="ARBA00022490"/>
    </source>
</evidence>
<dbReference type="Pfam" id="PF10165">
    <property type="entry name" value="Ric8"/>
    <property type="match status" value="1"/>
</dbReference>
<dbReference type="PANTHER" id="PTHR12425">
    <property type="entry name" value="SYNEMBRYN"/>
    <property type="match status" value="1"/>
</dbReference>
<dbReference type="SUPFAM" id="SSF48371">
    <property type="entry name" value="ARM repeat"/>
    <property type="match status" value="1"/>
</dbReference>
<dbReference type="OrthoDB" id="5585685at2759"/>
<evidence type="ECO:0000256" key="1">
    <source>
        <dbReference type="ARBA" id="ARBA00004544"/>
    </source>
</evidence>
<evidence type="ECO:0000313" key="8">
    <source>
        <dbReference type="RefSeq" id="XP_030763868.1"/>
    </source>
</evidence>
<accession>A0A6J2YL40</accession>
<keyword evidence="4" id="KW-0344">Guanine-nucleotide releasing factor</keyword>
<comment type="similarity">
    <text evidence="2">Belongs to the synembryn family.</text>
</comment>
<feature type="compositionally biased region" description="Acidic residues" evidence="6">
    <location>
        <begin position="466"/>
        <end position="482"/>
    </location>
</feature>
<evidence type="ECO:0000256" key="6">
    <source>
        <dbReference type="SAM" id="MobiDB-lite"/>
    </source>
</evidence>
<comment type="subcellular location">
    <subcellularLocation>
        <location evidence="1">Cytoplasm</location>
        <location evidence="1">Cell cortex</location>
    </subcellularLocation>
</comment>
<evidence type="ECO:0000313" key="9">
    <source>
        <dbReference type="RefSeq" id="XP_030763869.1"/>
    </source>
</evidence>
<proteinExistence type="inferred from homology"/>
<dbReference type="GO" id="GO:0005938">
    <property type="term" value="C:cell cortex"/>
    <property type="evidence" value="ECO:0007669"/>
    <property type="project" value="UniProtKB-SubCell"/>
</dbReference>
<dbReference type="PANTHER" id="PTHR12425:SF5">
    <property type="entry name" value="SYNEMBRYN"/>
    <property type="match status" value="1"/>
</dbReference>
<evidence type="ECO:0000256" key="4">
    <source>
        <dbReference type="ARBA" id="ARBA00022658"/>
    </source>
</evidence>
<dbReference type="InterPro" id="IPR008376">
    <property type="entry name" value="Chaperone_Ric-8_A/B"/>
</dbReference>
<evidence type="ECO:0000256" key="5">
    <source>
        <dbReference type="ARBA" id="ARBA00023186"/>
    </source>
</evidence>
<dbReference type="InterPro" id="IPR019318">
    <property type="entry name" value="Gua_nucleotide_exch_fac_Ric8"/>
</dbReference>
<sequence>MSEATDVKYQLQEYQPNLSVSTRENIQNIITGIEQNDKPLYGQALINFVVKENEQFNIEELKEHGLRAKLWNSLTKLATGANDNDLLAIVFTVFRIISRDKGSVNDLVNDEWISLILKNIGLNDNEFNYDEDTLCRIEEGQKVLWNTVFSSKPLVEASLSNGLLDKLVNRIRLYDSAHISDVIKFYDVKLLFLLSALSVPVREKLEKELDGLNVLINVLRVVLKEAAESIAQSPELPAILDDKKAEVVCETLKCMFNITLKCGTDSKSIQQYNILIGLLRNYLLASTITLERTWDLRNDIINLLTNIPAVCYSELMMPVDKSKPLLKSLKFENYNMIVFYEMLMFLEAKFNDKVALSVTQQLEVYSPILTVLLKGTTAHRPIRKYLRLHILPPLKDVDNRPENTDTLRGKLCKLLTTPITQIRDLVAELLFVLCKCNVDRMIKYTGYGNAAGLFAQRGLLGGKKDEDEENFSSDNEDSETEEYAGQKHLINPVLGCLDQPHPDPMEGMSEEQKEYEAMKLVQLMNNLLESRTILPCRVGPDGKPQPIEHVLQLQEGLKSLQLQSDSDTE</sequence>
<dbReference type="GO" id="GO:0005085">
    <property type="term" value="F:guanyl-nucleotide exchange factor activity"/>
    <property type="evidence" value="ECO:0007669"/>
    <property type="project" value="UniProtKB-KW"/>
</dbReference>
<keyword evidence="3" id="KW-0963">Cytoplasm</keyword>